<accession>A0ABM8XGX3</accession>
<dbReference type="Proteomes" id="UP000706525">
    <property type="component" value="Unassembled WGS sequence"/>
</dbReference>
<protein>
    <submittedName>
        <fullName evidence="1">Uncharacterized protein</fullName>
    </submittedName>
</protein>
<keyword evidence="2" id="KW-1185">Reference proteome</keyword>
<evidence type="ECO:0000313" key="2">
    <source>
        <dbReference type="Proteomes" id="UP000706525"/>
    </source>
</evidence>
<evidence type="ECO:0000313" key="1">
    <source>
        <dbReference type="EMBL" id="CAG9179423.1"/>
    </source>
</evidence>
<gene>
    <name evidence="1" type="ORF">LMG32289_04352</name>
</gene>
<dbReference type="EMBL" id="CAJZAG010000008">
    <property type="protein sequence ID" value="CAG9179423.1"/>
    <property type="molecule type" value="Genomic_DNA"/>
</dbReference>
<name>A0ABM8XGX3_9BURK</name>
<sequence length="133" mass="14656">MTPVCRVAIPEGLEKAFPLVRKLFDALDLSIVNPHTGSITTWTEEGLQKSVSSATLIDDVISGAIRNVQFWRTASDDVFVSWKFIDGGCMFSIYLNGVDPELCGKIAGKIVEISLSEHRMKYGEGTFLSIDLE</sequence>
<reference evidence="1 2" key="1">
    <citation type="submission" date="2021-08" db="EMBL/GenBank/DDBJ databases">
        <authorList>
            <person name="Peeters C."/>
        </authorList>
    </citation>
    <scope>NUCLEOTIDE SEQUENCE [LARGE SCALE GENOMIC DNA]</scope>
    <source>
        <strain evidence="1 2">LMG 32289</strain>
    </source>
</reference>
<proteinExistence type="predicted"/>
<organism evidence="1 2">
    <name type="scientific">Cupriavidus pampae</name>
    <dbReference type="NCBI Taxonomy" id="659251"/>
    <lineage>
        <taxon>Bacteria</taxon>
        <taxon>Pseudomonadati</taxon>
        <taxon>Pseudomonadota</taxon>
        <taxon>Betaproteobacteria</taxon>
        <taxon>Burkholderiales</taxon>
        <taxon>Burkholderiaceae</taxon>
        <taxon>Cupriavidus</taxon>
    </lineage>
</organism>
<comment type="caution">
    <text evidence="1">The sequence shown here is derived from an EMBL/GenBank/DDBJ whole genome shotgun (WGS) entry which is preliminary data.</text>
</comment>